<dbReference type="AlphaFoldDB" id="A0A8T1K2X4"/>
<gene>
    <name evidence="1" type="ORF">PC118_g18800</name>
</gene>
<evidence type="ECO:0000313" key="1">
    <source>
        <dbReference type="EMBL" id="KAG2967085.1"/>
    </source>
</evidence>
<dbReference type="Gene3D" id="3.30.420.10">
    <property type="entry name" value="Ribonuclease H-like superfamily/Ribonuclease H"/>
    <property type="match status" value="1"/>
</dbReference>
<dbReference type="InterPro" id="IPR039537">
    <property type="entry name" value="Retrotran_Ty1/copia-like"/>
</dbReference>
<comment type="caution">
    <text evidence="1">The sequence shown here is derived from an EMBL/GenBank/DDBJ whole genome shotgun (WGS) entry which is preliminary data.</text>
</comment>
<dbReference type="GO" id="GO:0015074">
    <property type="term" value="P:DNA integration"/>
    <property type="evidence" value="ECO:0007669"/>
    <property type="project" value="InterPro"/>
</dbReference>
<dbReference type="InterPro" id="IPR012337">
    <property type="entry name" value="RNaseH-like_sf"/>
</dbReference>
<dbReference type="PANTHER" id="PTHR42648:SF28">
    <property type="entry name" value="TRANSPOSON-ENCODED PROTEIN WITH RIBONUCLEASE H-LIKE AND RETROVIRUS ZINC FINGER-LIKE DOMAINS"/>
    <property type="match status" value="1"/>
</dbReference>
<dbReference type="EMBL" id="RCML01000962">
    <property type="protein sequence ID" value="KAG2967085.1"/>
    <property type="molecule type" value="Genomic_DNA"/>
</dbReference>
<dbReference type="PROSITE" id="PS50994">
    <property type="entry name" value="INTEGRASE"/>
    <property type="match status" value="1"/>
</dbReference>
<evidence type="ECO:0000313" key="2">
    <source>
        <dbReference type="Proteomes" id="UP000697107"/>
    </source>
</evidence>
<sequence>MKGFCLRAKSESEDCIKTYIMKVQKQLDKKVKFVRHDGAREFATNSLKDFYEDEGIEQQTTVPYAHQTNGTAERAIRTIVTIGCSMLHHAKLDKCFWAEAAMTAIYVKNRLPSPKIEHKTPFEIVYKSKPSVKHKRVFGCRTSIFCLFFQHPLFVEWHQFQYRSFEVIYSLQNQILEDEHQLQHRSSQVEN</sequence>
<dbReference type="InterPro" id="IPR036397">
    <property type="entry name" value="RNaseH_sf"/>
</dbReference>
<dbReference type="GO" id="GO:0003676">
    <property type="term" value="F:nucleic acid binding"/>
    <property type="evidence" value="ECO:0007669"/>
    <property type="project" value="InterPro"/>
</dbReference>
<protein>
    <submittedName>
        <fullName evidence="1">Uncharacterized protein</fullName>
    </submittedName>
</protein>
<dbReference type="InterPro" id="IPR001584">
    <property type="entry name" value="Integrase_cat-core"/>
</dbReference>
<proteinExistence type="predicted"/>
<accession>A0A8T1K2X4</accession>
<name>A0A8T1K2X4_9STRA</name>
<dbReference type="PANTHER" id="PTHR42648">
    <property type="entry name" value="TRANSPOSASE, PUTATIVE-RELATED"/>
    <property type="match status" value="1"/>
</dbReference>
<dbReference type="SUPFAM" id="SSF53098">
    <property type="entry name" value="Ribonuclease H-like"/>
    <property type="match status" value="1"/>
</dbReference>
<reference evidence="1" key="1">
    <citation type="submission" date="2018-10" db="EMBL/GenBank/DDBJ databases">
        <title>Effector identification in a new, highly contiguous assembly of the strawberry crown rot pathogen Phytophthora cactorum.</title>
        <authorList>
            <person name="Armitage A.D."/>
            <person name="Nellist C.F."/>
            <person name="Bates H."/>
            <person name="Vickerstaff R.J."/>
            <person name="Harrison R.J."/>
        </authorList>
    </citation>
    <scope>NUCLEOTIDE SEQUENCE</scope>
    <source>
        <strain evidence="1">P415</strain>
    </source>
</reference>
<dbReference type="VEuPathDB" id="FungiDB:PC110_g23578"/>
<dbReference type="Proteomes" id="UP000697107">
    <property type="component" value="Unassembled WGS sequence"/>
</dbReference>
<organism evidence="1 2">
    <name type="scientific">Phytophthora cactorum</name>
    <dbReference type="NCBI Taxonomy" id="29920"/>
    <lineage>
        <taxon>Eukaryota</taxon>
        <taxon>Sar</taxon>
        <taxon>Stramenopiles</taxon>
        <taxon>Oomycota</taxon>
        <taxon>Peronosporomycetes</taxon>
        <taxon>Peronosporales</taxon>
        <taxon>Peronosporaceae</taxon>
        <taxon>Phytophthora</taxon>
    </lineage>
</organism>